<keyword evidence="3" id="KW-1003">Cell membrane</keyword>
<dbReference type="AlphaFoldDB" id="A0A2U3QJW4"/>
<dbReference type="InterPro" id="IPR003370">
    <property type="entry name" value="Chromate_transpt"/>
</dbReference>
<comment type="similarity">
    <text evidence="2">Belongs to the chromate ion transporter (CHR) (TC 2.A.51) family.</text>
</comment>
<evidence type="ECO:0000256" key="4">
    <source>
        <dbReference type="ARBA" id="ARBA00022692"/>
    </source>
</evidence>
<proteinExistence type="inferred from homology"/>
<feature type="transmembrane region" description="Helical" evidence="7">
    <location>
        <begin position="287"/>
        <end position="308"/>
    </location>
</feature>
<dbReference type="GO" id="GO:0015109">
    <property type="term" value="F:chromate transmembrane transporter activity"/>
    <property type="evidence" value="ECO:0007669"/>
    <property type="project" value="InterPro"/>
</dbReference>
<name>A0A2U3QJW4_9BACT</name>
<dbReference type="PANTHER" id="PTHR33567:SF3">
    <property type="entry name" value="CHROMATE ION TRANSPORTER (EUROFUNG)"/>
    <property type="match status" value="1"/>
</dbReference>
<feature type="transmembrane region" description="Helical" evidence="7">
    <location>
        <begin position="138"/>
        <end position="157"/>
    </location>
</feature>
<accession>A0A2U3QJW4</accession>
<dbReference type="OrthoDB" id="8969999at2"/>
<dbReference type="GO" id="GO:0005886">
    <property type="term" value="C:plasma membrane"/>
    <property type="evidence" value="ECO:0007669"/>
    <property type="project" value="UniProtKB-SubCell"/>
</dbReference>
<dbReference type="Proteomes" id="UP000245125">
    <property type="component" value="Unassembled WGS sequence"/>
</dbReference>
<keyword evidence="9" id="KW-1185">Reference proteome</keyword>
<feature type="transmembrane region" description="Helical" evidence="7">
    <location>
        <begin position="12"/>
        <end position="31"/>
    </location>
</feature>
<evidence type="ECO:0000256" key="1">
    <source>
        <dbReference type="ARBA" id="ARBA00004651"/>
    </source>
</evidence>
<dbReference type="PIRSF" id="PIRSF004810">
    <property type="entry name" value="ChrA"/>
    <property type="match status" value="1"/>
</dbReference>
<feature type="transmembrane region" description="Helical" evidence="7">
    <location>
        <begin position="217"/>
        <end position="235"/>
    </location>
</feature>
<feature type="transmembrane region" description="Helical" evidence="7">
    <location>
        <begin position="320"/>
        <end position="343"/>
    </location>
</feature>
<dbReference type="PANTHER" id="PTHR33567">
    <property type="entry name" value="CHROMATE ION TRANSPORTER (EUROFUNG)"/>
    <property type="match status" value="1"/>
</dbReference>
<organism evidence="8 9">
    <name type="scientific">Candidatus Sulfobium mesophilum</name>
    <dbReference type="NCBI Taxonomy" id="2016548"/>
    <lineage>
        <taxon>Bacteria</taxon>
        <taxon>Pseudomonadati</taxon>
        <taxon>Nitrospirota</taxon>
        <taxon>Nitrospiria</taxon>
        <taxon>Nitrospirales</taxon>
        <taxon>Nitrospiraceae</taxon>
        <taxon>Candidatus Sulfobium</taxon>
    </lineage>
</organism>
<protein>
    <submittedName>
        <fullName evidence="8">Chromate transporter, chromate ion transporter (CHR) family</fullName>
    </submittedName>
</protein>
<feature type="transmembrane region" description="Helical" evidence="7">
    <location>
        <begin position="241"/>
        <end position="267"/>
    </location>
</feature>
<feature type="transmembrane region" description="Helical" evidence="7">
    <location>
        <begin position="163"/>
        <end position="179"/>
    </location>
</feature>
<evidence type="ECO:0000256" key="2">
    <source>
        <dbReference type="ARBA" id="ARBA00005262"/>
    </source>
</evidence>
<evidence type="ECO:0000256" key="6">
    <source>
        <dbReference type="ARBA" id="ARBA00023136"/>
    </source>
</evidence>
<feature type="transmembrane region" description="Helical" evidence="7">
    <location>
        <begin position="414"/>
        <end position="431"/>
    </location>
</feature>
<feature type="transmembrane region" description="Helical" evidence="7">
    <location>
        <begin position="355"/>
        <end position="379"/>
    </location>
</feature>
<dbReference type="EMBL" id="OUUY01000115">
    <property type="protein sequence ID" value="SPQ01691.1"/>
    <property type="molecule type" value="Genomic_DNA"/>
</dbReference>
<dbReference type="InterPro" id="IPR014047">
    <property type="entry name" value="Chr_Tranpt_l_chain"/>
</dbReference>
<sequence>MQPQVSFKEAFLYWLKLGFISFGGPTGQIAIMHKDMVEKRKWIDEDHFLQALNFCMLLPGPEAQQLAIYIGWLLHGTRGGIVAGVFFVLPSIFILWGLSWLYAAYGNVPTVEAFFYGLKPAVAAIVAEAVIRIGKRSLKNEVLISLAALSFIGIYFLRVPFPAIIIMAGLIGYVGGIFLPNKFAVTRNNGHSHLSEYAISDSSSKGDHANWKHSLKVIALCLPLWFVPLIFLGLWRGWTSVFVDIGILFSKAAMVTFGGAYAVLAYIGQQAVSHYGWIQPEQMIDGLGLAETTPGPLIMVTQFVGYLAAFTHSEGLRPAVAGAIGGLLTTWVTFVPCFMWILVGAPYIEKVRKNVHLGAALAAITAAVVGVVLNLSVIFTYHVLLPEGKGFDWYSLTAIVTAFVGMARFRWGMVPVIIGSAIAGFIWKMVIP</sequence>
<keyword evidence="4 7" id="KW-0812">Transmembrane</keyword>
<comment type="subcellular location">
    <subcellularLocation>
        <location evidence="1">Cell membrane</location>
        <topology evidence="1">Multi-pass membrane protein</topology>
    </subcellularLocation>
</comment>
<keyword evidence="6 7" id="KW-0472">Membrane</keyword>
<feature type="transmembrane region" description="Helical" evidence="7">
    <location>
        <begin position="113"/>
        <end position="131"/>
    </location>
</feature>
<evidence type="ECO:0000256" key="5">
    <source>
        <dbReference type="ARBA" id="ARBA00022989"/>
    </source>
</evidence>
<keyword evidence="5 7" id="KW-1133">Transmembrane helix</keyword>
<gene>
    <name evidence="8" type="ORF">NBG4_660012</name>
</gene>
<feature type="transmembrane region" description="Helical" evidence="7">
    <location>
        <begin position="81"/>
        <end position="101"/>
    </location>
</feature>
<evidence type="ECO:0000313" key="9">
    <source>
        <dbReference type="Proteomes" id="UP000245125"/>
    </source>
</evidence>
<dbReference type="Pfam" id="PF02417">
    <property type="entry name" value="Chromate_transp"/>
    <property type="match status" value="2"/>
</dbReference>
<evidence type="ECO:0000256" key="7">
    <source>
        <dbReference type="SAM" id="Phobius"/>
    </source>
</evidence>
<dbReference type="NCBIfam" id="TIGR00937">
    <property type="entry name" value="2A51"/>
    <property type="match status" value="1"/>
</dbReference>
<evidence type="ECO:0000313" key="8">
    <source>
        <dbReference type="EMBL" id="SPQ01691.1"/>
    </source>
</evidence>
<reference evidence="9" key="1">
    <citation type="submission" date="2018-03" db="EMBL/GenBank/DDBJ databases">
        <authorList>
            <person name="Zecchin S."/>
        </authorList>
    </citation>
    <scope>NUCLEOTIDE SEQUENCE [LARGE SCALE GENOMIC DNA]</scope>
</reference>
<evidence type="ECO:0000256" key="3">
    <source>
        <dbReference type="ARBA" id="ARBA00022475"/>
    </source>
</evidence>